<reference evidence="2" key="1">
    <citation type="submission" date="2023-10" db="EMBL/GenBank/DDBJ databases">
        <authorList>
            <person name="Chen Y."/>
            <person name="Shah S."/>
            <person name="Dougan E. K."/>
            <person name="Thang M."/>
            <person name="Chan C."/>
        </authorList>
    </citation>
    <scope>NUCLEOTIDE SEQUENCE [LARGE SCALE GENOMIC DNA]</scope>
</reference>
<evidence type="ECO:0000313" key="2">
    <source>
        <dbReference type="EMBL" id="CAK0814298.1"/>
    </source>
</evidence>
<dbReference type="Proteomes" id="UP001189429">
    <property type="component" value="Unassembled WGS sequence"/>
</dbReference>
<evidence type="ECO:0000256" key="1">
    <source>
        <dbReference type="SAM" id="MobiDB-lite"/>
    </source>
</evidence>
<protein>
    <submittedName>
        <fullName evidence="2">Uncharacterized protein</fullName>
    </submittedName>
</protein>
<dbReference type="EMBL" id="CAUYUJ010005597">
    <property type="protein sequence ID" value="CAK0814298.1"/>
    <property type="molecule type" value="Genomic_DNA"/>
</dbReference>
<evidence type="ECO:0000313" key="3">
    <source>
        <dbReference type="Proteomes" id="UP001189429"/>
    </source>
</evidence>
<keyword evidence="3" id="KW-1185">Reference proteome</keyword>
<name>A0ABN9RA85_9DINO</name>
<sequence>MDWEKYRPALPPARGVHVPHLARLARGQGSSQTPGSQASTDDTTDGGTAGSQLTHLLPQKVPQWLELLEDLFSAPFVRAARDRRMQQLFDHDEFVHVSVDATIRAAARLKGQANYRDSAEKRAAAPFDDTAAKRRILTVRGRTAAVAGMWPIASEAARNIKEMLQMRLPQAALDQRRSIARDEPSGELGGQLLQICKNLTWLCLDPARADSLRMVLNEVNNIDYRATSGAWGPAYTGGQLQPLTPGQKRSRGAVKSDNMPSGEAQRLLDNLNGQEPFKNAGEFVRAMVNRGTASGRLLIDVLWSATSVERAQFLFNNARARHSLPEKCQSLIGSGTSPNAALRAEVNRWFRSQPELYLETLELQLAAATRAKLIAHNAAVYAPALRALTSQTVLATAMGRQLASPDEWRRFCAARASGVGAPSKACLPRSAQRKASQPLAKQWAKYRKNCKPIVLKRLAAPKVAQK</sequence>
<proteinExistence type="predicted"/>
<feature type="region of interest" description="Disordered" evidence="1">
    <location>
        <begin position="26"/>
        <end position="52"/>
    </location>
</feature>
<feature type="non-terminal residue" evidence="2">
    <location>
        <position position="466"/>
    </location>
</feature>
<gene>
    <name evidence="2" type="ORF">PCOR1329_LOCUS17944</name>
</gene>
<accession>A0ABN9RA85</accession>
<comment type="caution">
    <text evidence="2">The sequence shown here is derived from an EMBL/GenBank/DDBJ whole genome shotgun (WGS) entry which is preliminary data.</text>
</comment>
<feature type="region of interest" description="Disordered" evidence="1">
    <location>
        <begin position="235"/>
        <end position="263"/>
    </location>
</feature>
<organism evidence="2 3">
    <name type="scientific">Prorocentrum cordatum</name>
    <dbReference type="NCBI Taxonomy" id="2364126"/>
    <lineage>
        <taxon>Eukaryota</taxon>
        <taxon>Sar</taxon>
        <taxon>Alveolata</taxon>
        <taxon>Dinophyceae</taxon>
        <taxon>Prorocentrales</taxon>
        <taxon>Prorocentraceae</taxon>
        <taxon>Prorocentrum</taxon>
    </lineage>
</organism>